<evidence type="ECO:0000259" key="2">
    <source>
        <dbReference type="Pfam" id="PF02120"/>
    </source>
</evidence>
<protein>
    <submittedName>
        <fullName evidence="3">Protein required for attachment to host cells</fullName>
    </submittedName>
</protein>
<evidence type="ECO:0000256" key="1">
    <source>
        <dbReference type="SAM" id="MobiDB-lite"/>
    </source>
</evidence>
<comment type="caution">
    <text evidence="3">The sequence shown here is derived from an EMBL/GenBank/DDBJ whole genome shotgun (WGS) entry which is preliminary data.</text>
</comment>
<name>A0ABT9ZE34_9BACI</name>
<dbReference type="InterPro" id="IPR021136">
    <property type="entry name" value="Flagellar_hook_control-like_C"/>
</dbReference>
<dbReference type="Gene3D" id="3.30.750.140">
    <property type="match status" value="1"/>
</dbReference>
<feature type="domain" description="Flagellar hook-length control protein-like C-terminal" evidence="2">
    <location>
        <begin position="578"/>
        <end position="655"/>
    </location>
</feature>
<keyword evidence="4" id="KW-1185">Reference proteome</keyword>
<sequence>MNIAALSQLMNQPSDGQLNKKAQANHNSFNQLLLKTSNLLTNSTKETTQVDLNPKQVEQTNIDLDSVMNKLKKLISNDTQNGVDLNINFSTIHQNIKNMNSDKDSEIRQLLLTNINDQSSKIHNVDELMENIEDNPSLINVLTMMIALEDNSESMKGPLLHDINHMLNKEFSSYQVIDSSSVDDIISGLEQLNQSDRTKLEGQIILNNWFYEDVNNRFDKLDVMLSTSSLISESKQVVNKSDIISKLDTVDPMLPKDVKMIINKLDLSALSELFNQLTSQYIDDNETSHLNKFEQHNQDMSVVNKLNFTKINEGIASLLAFFRDVSGTIEGENLTLVNELSSFMTEEIKKRDYQQTSSFGKIEENFLQITSLLTNLKDSLLNTSHSRIDQMTLTFSNNTLSTVMNNDISSVNYKQVNQENGYEKLISVLTELKQLVNKIKPTDYLAKGVLASSIANAEPNLLLKISDLKKIINDFSNNYHGTSEEELVNSDSSQGLISKEAGQQGFTSISQSNQSIPLTNASGEIISSNLKEQQFTIELSQFNQTDSSKTGEAKFEQPQRQEFSHQLVQAFRTSRFAQMPNGANRLVIRLNPDHLGSLTVKLVQRNGEMVAKIITSTNSAKELLDHSVHQLKQVLPNVQIEIERFEVPTQQQQNASKEQSEQKEQKQQHLDKSQTDDDVEENTSFIDSLNEVLNTSV</sequence>
<dbReference type="EMBL" id="JAUSUD010000006">
    <property type="protein sequence ID" value="MDQ0230531.1"/>
    <property type="molecule type" value="Genomic_DNA"/>
</dbReference>
<dbReference type="CDD" id="cd17470">
    <property type="entry name" value="T3SS_Flik_C"/>
    <property type="match status" value="1"/>
</dbReference>
<proteinExistence type="predicted"/>
<reference evidence="3 4" key="1">
    <citation type="submission" date="2023-07" db="EMBL/GenBank/DDBJ databases">
        <title>Genomic Encyclopedia of Type Strains, Phase IV (KMG-IV): sequencing the most valuable type-strain genomes for metagenomic binning, comparative biology and taxonomic classification.</title>
        <authorList>
            <person name="Goeker M."/>
        </authorList>
    </citation>
    <scope>NUCLEOTIDE SEQUENCE [LARGE SCALE GENOMIC DNA]</scope>
    <source>
        <strain evidence="3 4">DSM 29005</strain>
    </source>
</reference>
<gene>
    <name evidence="3" type="ORF">J2S19_001787</name>
</gene>
<dbReference type="InterPro" id="IPR038610">
    <property type="entry name" value="FliK-like_C_sf"/>
</dbReference>
<accession>A0ABT9ZE34</accession>
<feature type="compositionally biased region" description="Basic and acidic residues" evidence="1">
    <location>
        <begin position="658"/>
        <end position="675"/>
    </location>
</feature>
<feature type="region of interest" description="Disordered" evidence="1">
    <location>
        <begin position="649"/>
        <end position="687"/>
    </location>
</feature>
<evidence type="ECO:0000313" key="4">
    <source>
        <dbReference type="Proteomes" id="UP001234495"/>
    </source>
</evidence>
<evidence type="ECO:0000313" key="3">
    <source>
        <dbReference type="EMBL" id="MDQ0230531.1"/>
    </source>
</evidence>
<dbReference type="RefSeq" id="WP_307339966.1">
    <property type="nucleotide sequence ID" value="NZ_JAUSUD010000006.1"/>
</dbReference>
<dbReference type="Proteomes" id="UP001234495">
    <property type="component" value="Unassembled WGS sequence"/>
</dbReference>
<organism evidence="3 4">
    <name type="scientific">Metabacillus malikii</name>
    <dbReference type="NCBI Taxonomy" id="1504265"/>
    <lineage>
        <taxon>Bacteria</taxon>
        <taxon>Bacillati</taxon>
        <taxon>Bacillota</taxon>
        <taxon>Bacilli</taxon>
        <taxon>Bacillales</taxon>
        <taxon>Bacillaceae</taxon>
        <taxon>Metabacillus</taxon>
    </lineage>
</organism>
<dbReference type="Pfam" id="PF02120">
    <property type="entry name" value="Flg_hook"/>
    <property type="match status" value="1"/>
</dbReference>